<proteinExistence type="predicted"/>
<gene>
    <name evidence="4" type="ORF">L195_g003694</name>
</gene>
<comment type="caution">
    <text evidence="4">The sequence shown here is derived from an EMBL/GenBank/DDBJ whole genome shotgun (WGS) entry which is preliminary data.</text>
</comment>
<dbReference type="InterPro" id="IPR008974">
    <property type="entry name" value="TRAF-like"/>
</dbReference>
<dbReference type="AlphaFoldDB" id="A0A2K3NW12"/>
<reference evidence="4 5" key="1">
    <citation type="journal article" date="2014" name="Am. J. Bot.">
        <title>Genome assembly and annotation for red clover (Trifolium pratense; Fabaceae).</title>
        <authorList>
            <person name="Istvanek J."/>
            <person name="Jaros M."/>
            <person name="Krenek A."/>
            <person name="Repkova J."/>
        </authorList>
    </citation>
    <scope>NUCLEOTIDE SEQUENCE [LARGE SCALE GENOMIC DNA]</scope>
    <source>
        <strain evidence="5">cv. Tatra</strain>
        <tissue evidence="4">Young leaves</tissue>
    </source>
</reference>
<dbReference type="SUPFAM" id="SSF49599">
    <property type="entry name" value="TRAF domain-like"/>
    <property type="match status" value="1"/>
</dbReference>
<organism evidence="4 5">
    <name type="scientific">Trifolium pratense</name>
    <name type="common">Red clover</name>
    <dbReference type="NCBI Taxonomy" id="57577"/>
    <lineage>
        <taxon>Eukaryota</taxon>
        <taxon>Viridiplantae</taxon>
        <taxon>Streptophyta</taxon>
        <taxon>Embryophyta</taxon>
        <taxon>Tracheophyta</taxon>
        <taxon>Spermatophyta</taxon>
        <taxon>Magnoliopsida</taxon>
        <taxon>eudicotyledons</taxon>
        <taxon>Gunneridae</taxon>
        <taxon>Pentapetalae</taxon>
        <taxon>rosids</taxon>
        <taxon>fabids</taxon>
        <taxon>Fabales</taxon>
        <taxon>Fabaceae</taxon>
        <taxon>Papilionoideae</taxon>
        <taxon>50 kb inversion clade</taxon>
        <taxon>NPAAA clade</taxon>
        <taxon>Hologalegina</taxon>
        <taxon>IRL clade</taxon>
        <taxon>Trifolieae</taxon>
        <taxon>Trifolium</taxon>
    </lineage>
</organism>
<evidence type="ECO:0000313" key="4">
    <source>
        <dbReference type="EMBL" id="PNY07207.1"/>
    </source>
</evidence>
<dbReference type="Gene3D" id="2.60.210.10">
    <property type="entry name" value="Apoptosis, Tumor Necrosis Factor Receptor Associated Protein 2, Chain A"/>
    <property type="match status" value="1"/>
</dbReference>
<evidence type="ECO:0000313" key="5">
    <source>
        <dbReference type="Proteomes" id="UP000236291"/>
    </source>
</evidence>
<evidence type="ECO:0000259" key="3">
    <source>
        <dbReference type="PROSITE" id="PS50144"/>
    </source>
</evidence>
<reference evidence="4 5" key="2">
    <citation type="journal article" date="2017" name="Front. Plant Sci.">
        <title>Gene Classification and Mining of Molecular Markers Useful in Red Clover (Trifolium pratense) Breeding.</title>
        <authorList>
            <person name="Istvanek J."/>
            <person name="Dluhosova J."/>
            <person name="Dluhos P."/>
            <person name="Patkova L."/>
            <person name="Nedelnik J."/>
            <person name="Repkova J."/>
        </authorList>
    </citation>
    <scope>NUCLEOTIDE SEQUENCE [LARGE SCALE GENOMIC DNA]</scope>
    <source>
        <strain evidence="5">cv. Tatra</strain>
        <tissue evidence="4">Young leaves</tissue>
    </source>
</reference>
<feature type="domain" description="MATH" evidence="3">
    <location>
        <begin position="18"/>
        <end position="147"/>
    </location>
</feature>
<dbReference type="PANTHER" id="PTHR46236">
    <property type="entry name" value="TRAF-LIKE SUPERFAMILY PROTEIN"/>
    <property type="match status" value="1"/>
</dbReference>
<evidence type="ECO:0000256" key="1">
    <source>
        <dbReference type="ARBA" id="ARBA00023054"/>
    </source>
</evidence>
<dbReference type="STRING" id="57577.A0A2K3NW12"/>
<evidence type="ECO:0000256" key="2">
    <source>
        <dbReference type="SAM" id="Coils"/>
    </source>
</evidence>
<dbReference type="GO" id="GO:0016787">
    <property type="term" value="F:hydrolase activity"/>
    <property type="evidence" value="ECO:0007669"/>
    <property type="project" value="UniProtKB-KW"/>
</dbReference>
<accession>A0A2K3NW12</accession>
<dbReference type="EMBL" id="ASHM01001746">
    <property type="protein sequence ID" value="PNY07207.1"/>
    <property type="molecule type" value="Genomic_DNA"/>
</dbReference>
<dbReference type="SMART" id="SM00061">
    <property type="entry name" value="MATH"/>
    <property type="match status" value="1"/>
</dbReference>
<dbReference type="PANTHER" id="PTHR46236:SF36">
    <property type="entry name" value="MATH (MEPRIN AND TRAF-C-LIKE) DOMAIN PROTEIN"/>
    <property type="match status" value="1"/>
</dbReference>
<sequence length="339" mass="39703">MENQNTKGKEFEKSPWKNDQFTWKINNFSKYDSKTYSESFVLSGFPWRIIMYPKGNKNSLGYLSLSIYLDISEIDNFRKEWRRYVNLELSVTNQSIGSLTIVKETEQEFKSSNHYCWSVDKFIHLDELRNSWNGFIVNDTLIIKARITSVKDRFYKRLKVDEEVSETESSPAQPISVMENSMMPSCDNLVDFKGLGRIEKEFVPLLEEVCSQHPSLVDNQRKRKRTPRFTEWAFTALGRVLHFLNTKTVKDMNEDGCHNLQILWEELETVGFDLSWLEPHFQSAMSKKNYVQKYENVKKLRKNVATLERNLAKARKQLVEAEKGFVEKDLDAKLGYGAP</sequence>
<dbReference type="Pfam" id="PF22486">
    <property type="entry name" value="MATH_2"/>
    <property type="match status" value="1"/>
</dbReference>
<keyword evidence="4" id="KW-0378">Hydrolase</keyword>
<dbReference type="PROSITE" id="PS50144">
    <property type="entry name" value="MATH"/>
    <property type="match status" value="1"/>
</dbReference>
<dbReference type="CDD" id="cd00121">
    <property type="entry name" value="MATH"/>
    <property type="match status" value="1"/>
</dbReference>
<protein>
    <submittedName>
        <fullName evidence="4">Ubiquitin carboxyl-terminal hydrolase family protein</fullName>
    </submittedName>
</protein>
<feature type="coiled-coil region" evidence="2">
    <location>
        <begin position="290"/>
        <end position="324"/>
    </location>
</feature>
<keyword evidence="1 2" id="KW-0175">Coiled coil</keyword>
<name>A0A2K3NW12_TRIPR</name>
<dbReference type="InterPro" id="IPR050804">
    <property type="entry name" value="MCC"/>
</dbReference>
<dbReference type="InterPro" id="IPR002083">
    <property type="entry name" value="MATH/TRAF_dom"/>
</dbReference>
<dbReference type="Proteomes" id="UP000236291">
    <property type="component" value="Unassembled WGS sequence"/>
</dbReference>